<dbReference type="STRING" id="118126.L21_1108"/>
<sequence length="323" mass="36440">MKPDISIIIPLLNKGPHIQRALQSVMDQTIQNFEIIVVDGGSTDYGPDVVEMFDDSRIRFVQQEGTGVSAARNQGVSISQSDFIAFLDADDEWMPRHLETIQRLRNMFPQAGAYTTAYKIQEVSGKFRGAKYRAIPPAPWEGLIPNYFKSGTLGEYPVWTSAVCMPKKIFLEVGGFPENSWYGEDADLFGKIALKYPIAFSWYIGAIYHLEATNRACERQLPLDPEPFVKTALQLVEIDAIPKDLLNDVKEYVAKKEISRASRNLDAGQIEKAIQILKVHKSSCCRCKRLLLLAIGIMPYPAFQMALKLKKMFNRCIRIAISQ</sequence>
<dbReference type="PANTHER" id="PTHR43685">
    <property type="entry name" value="GLYCOSYLTRANSFERASE"/>
    <property type="match status" value="1"/>
</dbReference>
<evidence type="ECO:0000313" key="3">
    <source>
        <dbReference type="Proteomes" id="UP000184671"/>
    </source>
</evidence>
<dbReference type="InterPro" id="IPR001173">
    <property type="entry name" value="Glyco_trans_2-like"/>
</dbReference>
<protein>
    <submittedName>
        <fullName evidence="2">Putative glycosyltransferase EpsH</fullName>
        <ecNumber evidence="2">2.4.-.-</ecNumber>
    </submittedName>
</protein>
<keyword evidence="2" id="KW-0328">Glycosyltransferase</keyword>
<dbReference type="AlphaFoldDB" id="A0A1M4MK25"/>
<dbReference type="RefSeq" id="WP_074369488.1">
    <property type="nucleotide sequence ID" value="NZ_FMID01000025.1"/>
</dbReference>
<dbReference type="Proteomes" id="UP000184671">
    <property type="component" value="Unassembled WGS sequence"/>
</dbReference>
<reference evidence="2 3" key="1">
    <citation type="submission" date="2016-08" db="EMBL/GenBank/DDBJ databases">
        <authorList>
            <person name="Seilhamer J.J."/>
        </authorList>
    </citation>
    <scope>NUCLEOTIDE SEQUENCE [LARGE SCALE GENOMIC DNA]</scope>
    <source>
        <strain evidence="2">L21-II-0</strain>
    </source>
</reference>
<dbReference type="Gene3D" id="3.90.550.10">
    <property type="entry name" value="Spore Coat Polysaccharide Biosynthesis Protein SpsA, Chain A"/>
    <property type="match status" value="1"/>
</dbReference>
<accession>A0A1M4MK25</accession>
<gene>
    <name evidence="2" type="primary">epsH_1</name>
    <name evidence="2" type="ORF">L21_1108</name>
</gene>
<evidence type="ECO:0000259" key="1">
    <source>
        <dbReference type="Pfam" id="PF00535"/>
    </source>
</evidence>
<proteinExistence type="predicted"/>
<feature type="domain" description="Glycosyltransferase 2-like" evidence="1">
    <location>
        <begin position="6"/>
        <end position="130"/>
    </location>
</feature>
<dbReference type="SUPFAM" id="SSF53448">
    <property type="entry name" value="Nucleotide-diphospho-sugar transferases"/>
    <property type="match status" value="1"/>
</dbReference>
<dbReference type="CDD" id="cd00761">
    <property type="entry name" value="Glyco_tranf_GTA_type"/>
    <property type="match status" value="1"/>
</dbReference>
<dbReference type="EC" id="2.4.-.-" evidence="2"/>
<keyword evidence="2" id="KW-0808">Transferase</keyword>
<evidence type="ECO:0000313" key="2">
    <source>
        <dbReference type="EMBL" id="SCL75216.1"/>
    </source>
</evidence>
<name>A0A1M4MK25_9EURY</name>
<dbReference type="GO" id="GO:0016757">
    <property type="term" value="F:glycosyltransferase activity"/>
    <property type="evidence" value="ECO:0007669"/>
    <property type="project" value="UniProtKB-KW"/>
</dbReference>
<organism evidence="2 3">
    <name type="scientific">Methanoculleus chikugoensis</name>
    <dbReference type="NCBI Taxonomy" id="118126"/>
    <lineage>
        <taxon>Archaea</taxon>
        <taxon>Methanobacteriati</taxon>
        <taxon>Methanobacteriota</taxon>
        <taxon>Stenosarchaea group</taxon>
        <taxon>Methanomicrobia</taxon>
        <taxon>Methanomicrobiales</taxon>
        <taxon>Methanomicrobiaceae</taxon>
        <taxon>Methanoculleus</taxon>
    </lineage>
</organism>
<dbReference type="OrthoDB" id="46222at2157"/>
<dbReference type="EMBL" id="FMID01000025">
    <property type="protein sequence ID" value="SCL75216.1"/>
    <property type="molecule type" value="Genomic_DNA"/>
</dbReference>
<dbReference type="InterPro" id="IPR050834">
    <property type="entry name" value="Glycosyltransf_2"/>
</dbReference>
<dbReference type="InterPro" id="IPR029044">
    <property type="entry name" value="Nucleotide-diphossugar_trans"/>
</dbReference>
<dbReference type="PANTHER" id="PTHR43685:SF2">
    <property type="entry name" value="GLYCOSYLTRANSFERASE 2-LIKE DOMAIN-CONTAINING PROTEIN"/>
    <property type="match status" value="1"/>
</dbReference>
<dbReference type="Pfam" id="PF00535">
    <property type="entry name" value="Glycos_transf_2"/>
    <property type="match status" value="1"/>
</dbReference>